<evidence type="ECO:0000313" key="5">
    <source>
        <dbReference type="EMBL" id="MCC2210865.1"/>
    </source>
</evidence>
<evidence type="ECO:0000259" key="4">
    <source>
        <dbReference type="PROSITE" id="PS50943"/>
    </source>
</evidence>
<dbReference type="InterPro" id="IPR010982">
    <property type="entry name" value="Lambda_DNA-bd_dom_sf"/>
</dbReference>
<reference evidence="5 6" key="1">
    <citation type="submission" date="2021-10" db="EMBL/GenBank/DDBJ databases">
        <title>Anaerobic single-cell dispensing facilitates the cultivation of human gut bacteria.</title>
        <authorList>
            <person name="Afrizal A."/>
        </authorList>
    </citation>
    <scope>NUCLEOTIDE SEQUENCE [LARGE SCALE GENOMIC DNA]</scope>
    <source>
        <strain evidence="5 6">CLA-AA-H232</strain>
    </source>
</reference>
<proteinExistence type="predicted"/>
<dbReference type="Gene3D" id="1.10.260.40">
    <property type="entry name" value="lambda repressor-like DNA-binding domains"/>
    <property type="match status" value="1"/>
</dbReference>
<keyword evidence="6" id="KW-1185">Reference proteome</keyword>
<dbReference type="EMBL" id="JAJEQM010000011">
    <property type="protein sequence ID" value="MCC2210865.1"/>
    <property type="molecule type" value="Genomic_DNA"/>
</dbReference>
<evidence type="ECO:0000313" key="6">
    <source>
        <dbReference type="Proteomes" id="UP001198242"/>
    </source>
</evidence>
<dbReference type="AlphaFoldDB" id="A0AAE3JAM0"/>
<dbReference type="InterPro" id="IPR001387">
    <property type="entry name" value="Cro/C1-type_HTH"/>
</dbReference>
<protein>
    <submittedName>
        <fullName evidence="5">XRE family transcriptional regulator</fullName>
    </submittedName>
</protein>
<organism evidence="5 6">
    <name type="scientific">Hominilimicola fabiformis</name>
    <dbReference type="NCBI Taxonomy" id="2885356"/>
    <lineage>
        <taxon>Bacteria</taxon>
        <taxon>Bacillati</taxon>
        <taxon>Bacillota</taxon>
        <taxon>Clostridia</taxon>
        <taxon>Eubacteriales</taxon>
        <taxon>Oscillospiraceae</taxon>
        <taxon>Hominilimicola</taxon>
    </lineage>
</organism>
<dbReference type="CDD" id="cd06529">
    <property type="entry name" value="S24_LexA-like"/>
    <property type="match status" value="1"/>
</dbReference>
<dbReference type="GO" id="GO:0003677">
    <property type="term" value="F:DNA binding"/>
    <property type="evidence" value="ECO:0007669"/>
    <property type="project" value="UniProtKB-KW"/>
</dbReference>
<dbReference type="Pfam" id="PF01381">
    <property type="entry name" value="HTH_3"/>
    <property type="match status" value="1"/>
</dbReference>
<dbReference type="Pfam" id="PF00717">
    <property type="entry name" value="Peptidase_S24"/>
    <property type="match status" value="1"/>
</dbReference>
<keyword evidence="3" id="KW-0804">Transcription</keyword>
<dbReference type="Gene3D" id="2.10.109.10">
    <property type="entry name" value="Umud Fragment, subunit A"/>
    <property type="match status" value="1"/>
</dbReference>
<gene>
    <name evidence="5" type="ORF">LKE05_08705</name>
</gene>
<accession>A0AAE3JAM0</accession>
<dbReference type="InterPro" id="IPR015927">
    <property type="entry name" value="Peptidase_S24_S26A/B/C"/>
</dbReference>
<dbReference type="SUPFAM" id="SSF51306">
    <property type="entry name" value="LexA/Signal peptidase"/>
    <property type="match status" value="1"/>
</dbReference>
<feature type="domain" description="HTH cro/C1-type" evidence="4">
    <location>
        <begin position="16"/>
        <end position="71"/>
    </location>
</feature>
<dbReference type="SMART" id="SM00530">
    <property type="entry name" value="HTH_XRE"/>
    <property type="match status" value="1"/>
</dbReference>
<dbReference type="PROSITE" id="PS50943">
    <property type="entry name" value="HTH_CROC1"/>
    <property type="match status" value="1"/>
</dbReference>
<dbReference type="InterPro" id="IPR036286">
    <property type="entry name" value="LexA/Signal_pep-like_sf"/>
</dbReference>
<comment type="caution">
    <text evidence="5">The sequence shown here is derived from an EMBL/GenBank/DDBJ whole genome shotgun (WGS) entry which is preliminary data.</text>
</comment>
<dbReference type="PANTHER" id="PTHR40661:SF3">
    <property type="entry name" value="FELS-1 PROPHAGE TRANSCRIPTIONAL REGULATOR"/>
    <property type="match status" value="1"/>
</dbReference>
<evidence type="ECO:0000256" key="1">
    <source>
        <dbReference type="ARBA" id="ARBA00023015"/>
    </source>
</evidence>
<evidence type="ECO:0000256" key="3">
    <source>
        <dbReference type="ARBA" id="ARBA00023163"/>
    </source>
</evidence>
<keyword evidence="1" id="KW-0805">Transcription regulation</keyword>
<dbReference type="RefSeq" id="WP_308456561.1">
    <property type="nucleotide sequence ID" value="NZ_JAJEQM010000011.1"/>
</dbReference>
<dbReference type="PANTHER" id="PTHR40661">
    <property type="match status" value="1"/>
</dbReference>
<name>A0AAE3JAM0_9FIRM</name>
<sequence length="217" mass="24682">MIRKILVIKMTTGERIKMLRKEHNLTQEELGAKIGVQKAAIQKYEKGTVKNIKRDSLIKLAQCLDTSPEYLLGWEDMPNNVEVADTSNYVNIPIIGRVAAGLSCFAETNITDYEPVSKNDVRGDEPFVFLRVVGDSMYPLFMEGDLVLVRCQSSVDSGSYAVVMIDEEDGVVKKIVYGPDFIELHSINPMYPVRRFENEDVTRIRVFGLVREIKRKF</sequence>
<dbReference type="Proteomes" id="UP001198242">
    <property type="component" value="Unassembled WGS sequence"/>
</dbReference>
<evidence type="ECO:0000256" key="2">
    <source>
        <dbReference type="ARBA" id="ARBA00023125"/>
    </source>
</evidence>
<dbReference type="InterPro" id="IPR039418">
    <property type="entry name" value="LexA-like"/>
</dbReference>
<dbReference type="SUPFAM" id="SSF47413">
    <property type="entry name" value="lambda repressor-like DNA-binding domains"/>
    <property type="match status" value="1"/>
</dbReference>
<dbReference type="CDD" id="cd00093">
    <property type="entry name" value="HTH_XRE"/>
    <property type="match status" value="1"/>
</dbReference>
<keyword evidence="2" id="KW-0238">DNA-binding</keyword>